<feature type="transmembrane region" description="Helical" evidence="1">
    <location>
        <begin position="55"/>
        <end position="75"/>
    </location>
</feature>
<dbReference type="InterPro" id="IPR010390">
    <property type="entry name" value="ABC-2_transporter-like"/>
</dbReference>
<evidence type="ECO:0000313" key="2">
    <source>
        <dbReference type="EMBL" id="TVX92811.1"/>
    </source>
</evidence>
<organism evidence="2 3">
    <name type="scientific">Paenibacillus agilis</name>
    <dbReference type="NCBI Taxonomy" id="3020863"/>
    <lineage>
        <taxon>Bacteria</taxon>
        <taxon>Bacillati</taxon>
        <taxon>Bacillota</taxon>
        <taxon>Bacilli</taxon>
        <taxon>Bacillales</taxon>
        <taxon>Paenibacillaceae</taxon>
        <taxon>Paenibacillus</taxon>
    </lineage>
</organism>
<dbReference type="Proteomes" id="UP000318102">
    <property type="component" value="Unassembled WGS sequence"/>
</dbReference>
<reference evidence="2 3" key="1">
    <citation type="submission" date="2019-07" db="EMBL/GenBank/DDBJ databases">
        <authorList>
            <person name="Kim J."/>
        </authorList>
    </citation>
    <scope>NUCLEOTIDE SEQUENCE [LARGE SCALE GENOMIC DNA]</scope>
    <source>
        <strain evidence="2 3">N4</strain>
    </source>
</reference>
<keyword evidence="1" id="KW-1133">Transmembrane helix</keyword>
<comment type="caution">
    <text evidence="2">The sequence shown here is derived from an EMBL/GenBank/DDBJ whole genome shotgun (WGS) entry which is preliminary data.</text>
</comment>
<proteinExistence type="predicted"/>
<dbReference type="AlphaFoldDB" id="A0A559IYW4"/>
<feature type="transmembrane region" description="Helical" evidence="1">
    <location>
        <begin position="229"/>
        <end position="250"/>
    </location>
</feature>
<evidence type="ECO:0008006" key="4">
    <source>
        <dbReference type="Google" id="ProtNLM"/>
    </source>
</evidence>
<feature type="transmembrane region" description="Helical" evidence="1">
    <location>
        <begin position="178"/>
        <end position="197"/>
    </location>
</feature>
<dbReference type="Pfam" id="PF06182">
    <property type="entry name" value="ABC2_membrane_6"/>
    <property type="match status" value="1"/>
</dbReference>
<feature type="transmembrane region" description="Helical" evidence="1">
    <location>
        <begin position="117"/>
        <end position="136"/>
    </location>
</feature>
<feature type="transmembrane region" description="Helical" evidence="1">
    <location>
        <begin position="142"/>
        <end position="171"/>
    </location>
</feature>
<dbReference type="OrthoDB" id="8582979at2"/>
<evidence type="ECO:0000256" key="1">
    <source>
        <dbReference type="SAM" id="Phobius"/>
    </source>
</evidence>
<keyword evidence="1" id="KW-0472">Membrane</keyword>
<feature type="transmembrane region" description="Helical" evidence="1">
    <location>
        <begin position="25"/>
        <end position="43"/>
    </location>
</feature>
<keyword evidence="3" id="KW-1185">Reference proteome</keyword>
<keyword evidence="1" id="KW-0812">Transmembrane</keyword>
<dbReference type="PANTHER" id="PTHR36832:SF1">
    <property type="entry name" value="SLR1174 PROTEIN"/>
    <property type="match status" value="1"/>
</dbReference>
<dbReference type="EMBL" id="VNJK01000001">
    <property type="protein sequence ID" value="TVX92811.1"/>
    <property type="molecule type" value="Genomic_DNA"/>
</dbReference>
<dbReference type="PANTHER" id="PTHR36832">
    <property type="entry name" value="SLR1174 PROTEIN-RELATED"/>
    <property type="match status" value="1"/>
</dbReference>
<protein>
    <recommendedName>
        <fullName evidence="4">ABC transporter permease</fullName>
    </recommendedName>
</protein>
<gene>
    <name evidence="2" type="ORF">FPZ44_06935</name>
</gene>
<name>A0A559IYW4_9BACL</name>
<accession>A0A559IYW4</accession>
<evidence type="ECO:0000313" key="3">
    <source>
        <dbReference type="Proteomes" id="UP000318102"/>
    </source>
</evidence>
<sequence length="262" mass="29765">MMTMRAYLAYCGKSFSKHISYRSEVWLRIIGNIVIMFIQVSIWKSLAASSPSHMLNISEMVTYSVITTSVMNLLMTRVYQSIDSKLQSGDICSDLQKPISYPWYLFFEQLGTVGFQLLFNVVPSILIALLLFGIQLPEASNLLPFLISLFLAMIISFLIGYLVALIAFWFLTTFALNWTLGALMTVFSGVFVPIWFFNPFWAELANMLPFQYLGYIPSAIYLGKIEQPYLILLQGCGWAATLLLVVNLLWWKAIKRLIVQGG</sequence>